<reference evidence="1 2" key="1">
    <citation type="submission" date="2020-05" db="EMBL/GenBank/DDBJ databases">
        <title>Identification and distribution of gene clusters putatively required for synthesis of sphingolipid metabolism inhibitors in phylogenetically diverse species of the filamentous fungus Fusarium.</title>
        <authorList>
            <person name="Kim H.-S."/>
            <person name="Busman M."/>
            <person name="Brown D.W."/>
            <person name="Divon H."/>
            <person name="Uhlig S."/>
            <person name="Proctor R.H."/>
        </authorList>
    </citation>
    <scope>NUCLEOTIDE SEQUENCE [LARGE SCALE GENOMIC DNA]</scope>
    <source>
        <strain evidence="1 2">NRRL 66243</strain>
    </source>
</reference>
<sequence length="98" mass="10809">MLAKSTRAHSPLQVALFENNRLYCGNLQKAAKSGALGLVKGHTNIPRKASRDAVKSIGESAVRRCVGTMTSAAGYRITLWYLLRHITYGEPPFLVRHD</sequence>
<accession>A0A8H5QHX2</accession>
<dbReference type="EMBL" id="JAAQRI010000401">
    <property type="protein sequence ID" value="KAF5615612.1"/>
    <property type="molecule type" value="Genomic_DNA"/>
</dbReference>
<dbReference type="AlphaFoldDB" id="A0A8H5QHX2"/>
<dbReference type="GeneID" id="59298716"/>
<gene>
    <name evidence="1" type="ORF">FTJAE_13314</name>
</gene>
<protein>
    <submittedName>
        <fullName evidence="1">Uncharacterized protein</fullName>
    </submittedName>
</protein>
<evidence type="ECO:0000313" key="1">
    <source>
        <dbReference type="EMBL" id="KAF5615612.1"/>
    </source>
</evidence>
<name>A0A8H5QHX2_9HYPO</name>
<dbReference type="RefSeq" id="XP_037199674.1">
    <property type="nucleotide sequence ID" value="XM_037346446.1"/>
</dbReference>
<evidence type="ECO:0000313" key="2">
    <source>
        <dbReference type="Proteomes" id="UP000530670"/>
    </source>
</evidence>
<keyword evidence="2" id="KW-1185">Reference proteome</keyword>
<dbReference type="Proteomes" id="UP000530670">
    <property type="component" value="Unassembled WGS sequence"/>
</dbReference>
<organism evidence="1 2">
    <name type="scientific">Fusarium tjaetaba</name>
    <dbReference type="NCBI Taxonomy" id="1567544"/>
    <lineage>
        <taxon>Eukaryota</taxon>
        <taxon>Fungi</taxon>
        <taxon>Dikarya</taxon>
        <taxon>Ascomycota</taxon>
        <taxon>Pezizomycotina</taxon>
        <taxon>Sordariomycetes</taxon>
        <taxon>Hypocreomycetidae</taxon>
        <taxon>Hypocreales</taxon>
        <taxon>Nectriaceae</taxon>
        <taxon>Fusarium</taxon>
        <taxon>Fusarium fujikuroi species complex</taxon>
    </lineage>
</organism>
<proteinExistence type="predicted"/>
<comment type="caution">
    <text evidence="1">The sequence shown here is derived from an EMBL/GenBank/DDBJ whole genome shotgun (WGS) entry which is preliminary data.</text>
</comment>